<keyword evidence="3" id="KW-1185">Reference proteome</keyword>
<evidence type="ECO:0000313" key="3">
    <source>
        <dbReference type="Proteomes" id="UP000323164"/>
    </source>
</evidence>
<dbReference type="EMBL" id="VTRV01000008">
    <property type="protein sequence ID" value="TZF91484.1"/>
    <property type="molecule type" value="Genomic_DNA"/>
</dbReference>
<organism evidence="2 3">
    <name type="scientific">Cognatilysobacter lacus</name>
    <dbReference type="NCBI Taxonomy" id="1643323"/>
    <lineage>
        <taxon>Bacteria</taxon>
        <taxon>Pseudomonadati</taxon>
        <taxon>Pseudomonadota</taxon>
        <taxon>Gammaproteobacteria</taxon>
        <taxon>Lysobacterales</taxon>
        <taxon>Lysobacteraceae</taxon>
        <taxon>Cognatilysobacter</taxon>
    </lineage>
</organism>
<comment type="caution">
    <text evidence="2">The sequence shown here is derived from an EMBL/GenBank/DDBJ whole genome shotgun (WGS) entry which is preliminary data.</text>
</comment>
<dbReference type="OrthoDB" id="6007028at2"/>
<keyword evidence="1" id="KW-0732">Signal</keyword>
<gene>
    <name evidence="2" type="ORF">FW784_01525</name>
</gene>
<dbReference type="RefSeq" id="WP_149351594.1">
    <property type="nucleotide sequence ID" value="NZ_VTRV01000008.1"/>
</dbReference>
<evidence type="ECO:0000256" key="1">
    <source>
        <dbReference type="SAM" id="SignalP"/>
    </source>
</evidence>
<feature type="chain" id="PRO_5022679913" evidence="1">
    <location>
        <begin position="37"/>
        <end position="258"/>
    </location>
</feature>
<reference evidence="2 3" key="1">
    <citation type="submission" date="2019-08" db="EMBL/GenBank/DDBJ databases">
        <title>Draft genome sequence of Lysobacter sp. UKS-15.</title>
        <authorList>
            <person name="Im W.-T."/>
        </authorList>
    </citation>
    <scope>NUCLEOTIDE SEQUENCE [LARGE SCALE GENOMIC DNA]</scope>
    <source>
        <strain evidence="2 3">UKS-15</strain>
    </source>
</reference>
<dbReference type="Proteomes" id="UP000323164">
    <property type="component" value="Unassembled WGS sequence"/>
</dbReference>
<protein>
    <submittedName>
        <fullName evidence="2">Uncharacterized protein</fullName>
    </submittedName>
</protein>
<evidence type="ECO:0000313" key="2">
    <source>
        <dbReference type="EMBL" id="TZF91484.1"/>
    </source>
</evidence>
<proteinExistence type="predicted"/>
<accession>A0A5D8ZFM5</accession>
<name>A0A5D8ZFM5_9GAMM</name>
<dbReference type="AlphaFoldDB" id="A0A5D8ZFM5"/>
<sequence length="258" mass="28391">MNRKNVSGSARFKTTGLVAALVLASALMLQPKDARAQWAVIDVPTEINTLTQQIEAASAYYEQAARWKATWDHYYQQIAHFMSQVHNPTLSNTVSFDYVSMDFGVQEKCGGAGGFSFSLSSLSSTLVPDFQGNIMDNQKKICAQIQMLQNQKYNATVRYLKEVAPTLKQDLQNINAQRQANNEQGTLAAITEASTRLQNQQTTSGQDLDNQVASCDRLISTLTEMQRNLARQALKGKPAPIIGDLVKTATLEAALKAK</sequence>
<feature type="signal peptide" evidence="1">
    <location>
        <begin position="1"/>
        <end position="36"/>
    </location>
</feature>